<reference evidence="1" key="1">
    <citation type="submission" date="2014-11" db="EMBL/GenBank/DDBJ databases">
        <authorList>
            <person name="Amaro Gonzalez C."/>
        </authorList>
    </citation>
    <scope>NUCLEOTIDE SEQUENCE</scope>
</reference>
<proteinExistence type="predicted"/>
<accession>A0A0E9X7U3</accession>
<sequence>MKAVAHPYFELRMATPVPLVRVLLVQLPFKIESLPGRYRSGWGAIYFHD</sequence>
<evidence type="ECO:0000313" key="1">
    <source>
        <dbReference type="EMBL" id="JAH97743.1"/>
    </source>
</evidence>
<dbReference type="EMBL" id="GBXM01010834">
    <property type="protein sequence ID" value="JAH97743.1"/>
    <property type="molecule type" value="Transcribed_RNA"/>
</dbReference>
<organism evidence="1">
    <name type="scientific">Anguilla anguilla</name>
    <name type="common">European freshwater eel</name>
    <name type="synonym">Muraena anguilla</name>
    <dbReference type="NCBI Taxonomy" id="7936"/>
    <lineage>
        <taxon>Eukaryota</taxon>
        <taxon>Metazoa</taxon>
        <taxon>Chordata</taxon>
        <taxon>Craniata</taxon>
        <taxon>Vertebrata</taxon>
        <taxon>Euteleostomi</taxon>
        <taxon>Actinopterygii</taxon>
        <taxon>Neopterygii</taxon>
        <taxon>Teleostei</taxon>
        <taxon>Anguilliformes</taxon>
        <taxon>Anguillidae</taxon>
        <taxon>Anguilla</taxon>
    </lineage>
</organism>
<protein>
    <submittedName>
        <fullName evidence="1">Uncharacterized protein</fullName>
    </submittedName>
</protein>
<reference evidence="1" key="2">
    <citation type="journal article" date="2015" name="Fish Shellfish Immunol.">
        <title>Early steps in the European eel (Anguilla anguilla)-Vibrio vulnificus interaction in the gills: Role of the RtxA13 toxin.</title>
        <authorList>
            <person name="Callol A."/>
            <person name="Pajuelo D."/>
            <person name="Ebbesson L."/>
            <person name="Teles M."/>
            <person name="MacKenzie S."/>
            <person name="Amaro C."/>
        </authorList>
    </citation>
    <scope>NUCLEOTIDE SEQUENCE</scope>
</reference>
<dbReference type="AlphaFoldDB" id="A0A0E9X7U3"/>
<name>A0A0E9X7U3_ANGAN</name>